<keyword evidence="4" id="KW-0276">Fatty acid metabolism</keyword>
<accession>A0A2H6CWJ7</accession>
<keyword evidence="2" id="KW-0444">Lipid biosynthesis</keyword>
<proteinExistence type="inferred from homology"/>
<dbReference type="Gene3D" id="3.10.129.10">
    <property type="entry name" value="Hotdog Thioesterase"/>
    <property type="match status" value="1"/>
</dbReference>
<dbReference type="GO" id="GO:0016297">
    <property type="term" value="F:fatty acyl-[ACP] hydrolase activity"/>
    <property type="evidence" value="ECO:0007669"/>
    <property type="project" value="InterPro"/>
</dbReference>
<evidence type="ECO:0000259" key="9">
    <source>
        <dbReference type="Pfam" id="PF20791"/>
    </source>
</evidence>
<evidence type="ECO:0000256" key="2">
    <source>
        <dbReference type="ARBA" id="ARBA00022516"/>
    </source>
</evidence>
<keyword evidence="11" id="KW-1185">Reference proteome</keyword>
<gene>
    <name evidence="10" type="ORF">TEHN7118_2169</name>
</gene>
<keyword evidence="3" id="KW-0378">Hydrolase</keyword>
<evidence type="ECO:0000256" key="5">
    <source>
        <dbReference type="ARBA" id="ARBA00022946"/>
    </source>
</evidence>
<dbReference type="InterPro" id="IPR049427">
    <property type="entry name" value="Acyl-ACP_TE_C"/>
</dbReference>
<dbReference type="Proteomes" id="UP000236214">
    <property type="component" value="Unassembled WGS sequence"/>
</dbReference>
<dbReference type="PANTHER" id="PTHR31727:SF6">
    <property type="entry name" value="OLEOYL-ACYL CARRIER PROTEIN THIOESTERASE 1, CHLOROPLASTIC"/>
    <property type="match status" value="1"/>
</dbReference>
<evidence type="ECO:0000256" key="4">
    <source>
        <dbReference type="ARBA" id="ARBA00022832"/>
    </source>
</evidence>
<evidence type="ECO:0008006" key="12">
    <source>
        <dbReference type="Google" id="ProtNLM"/>
    </source>
</evidence>
<comment type="caution">
    <text evidence="10">The sequence shown here is derived from an EMBL/GenBank/DDBJ whole genome shotgun (WGS) entry which is preliminary data.</text>
</comment>
<evidence type="ECO:0000313" key="10">
    <source>
        <dbReference type="EMBL" id="GBD69363.1"/>
    </source>
</evidence>
<comment type="similarity">
    <text evidence="1">Belongs to the acyl-ACP thioesterase family.</text>
</comment>
<dbReference type="EMBL" id="BDEC01000207">
    <property type="protein sequence ID" value="GBD69363.1"/>
    <property type="molecule type" value="Genomic_DNA"/>
</dbReference>
<dbReference type="CDD" id="cd00586">
    <property type="entry name" value="4HBT"/>
    <property type="match status" value="1"/>
</dbReference>
<keyword evidence="6" id="KW-0443">Lipid metabolism</keyword>
<feature type="domain" description="Acyl-ACP thioesterase-like C-terminal" evidence="9">
    <location>
        <begin position="147"/>
        <end position="244"/>
    </location>
</feature>
<reference evidence="10 11" key="1">
    <citation type="submission" date="2016-05" db="EMBL/GenBank/DDBJ databases">
        <title>Whole genome sequencing of Tetragenococcus halophilus subsp. halophilus NISL 7118.</title>
        <authorList>
            <person name="Shiwa Y."/>
            <person name="Nishimura I."/>
            <person name="Yoshikawa H."/>
            <person name="Koyama Y."/>
            <person name="Oguma T."/>
        </authorList>
    </citation>
    <scope>NUCLEOTIDE SEQUENCE [LARGE SCALE GENOMIC DNA]</scope>
    <source>
        <strain evidence="10 11">NISL 7118</strain>
    </source>
</reference>
<keyword evidence="7" id="KW-0275">Fatty acid biosynthesis</keyword>
<organism evidence="10 11">
    <name type="scientific">Tetragenococcus halophilus subsp. halophilus</name>
    <dbReference type="NCBI Taxonomy" id="1513897"/>
    <lineage>
        <taxon>Bacteria</taxon>
        <taxon>Bacillati</taxon>
        <taxon>Bacillota</taxon>
        <taxon>Bacilli</taxon>
        <taxon>Lactobacillales</taxon>
        <taxon>Enterococcaceae</taxon>
        <taxon>Tetragenococcus</taxon>
    </lineage>
</organism>
<keyword evidence="5" id="KW-0809">Transit peptide</keyword>
<dbReference type="InterPro" id="IPR002864">
    <property type="entry name" value="Acyl-ACP_thioesterase_NHD"/>
</dbReference>
<sequence>MGAKYTIPHEVTYYECDVNHTMKLSTMIAIVIKVSEEQSDLLNRGNDYIHQFGVTWIITHYEVFISRLPRVNEKIQVTTQAMQYNKYFCYRDFWITTESGEELVHIESIFSLMNYTTRKISSVTEDIIAPFESEKITKIKRPQKVEPLENPRSNAYNVRFYDIDSNHHVNNSVYFDWLIDGLGYDFLTTYEPKYINVRFDKEVEYGNQIESLYEVVDQENGKQTRHAIKIADKKYCEAQIEWQEK</sequence>
<dbReference type="GO" id="GO:0000036">
    <property type="term" value="F:acyl carrier activity"/>
    <property type="evidence" value="ECO:0007669"/>
    <property type="project" value="TreeGrafter"/>
</dbReference>
<evidence type="ECO:0000259" key="8">
    <source>
        <dbReference type="Pfam" id="PF01643"/>
    </source>
</evidence>
<evidence type="ECO:0000256" key="1">
    <source>
        <dbReference type="ARBA" id="ARBA00006500"/>
    </source>
</evidence>
<evidence type="ECO:0000256" key="3">
    <source>
        <dbReference type="ARBA" id="ARBA00022801"/>
    </source>
</evidence>
<dbReference type="AlphaFoldDB" id="A0A2H6CWJ7"/>
<dbReference type="PANTHER" id="PTHR31727">
    <property type="entry name" value="OLEOYL-ACYL CARRIER PROTEIN THIOESTERASE 1, CHLOROPLASTIC"/>
    <property type="match status" value="1"/>
</dbReference>
<dbReference type="SUPFAM" id="SSF54637">
    <property type="entry name" value="Thioesterase/thiol ester dehydrase-isomerase"/>
    <property type="match status" value="2"/>
</dbReference>
<protein>
    <recommendedName>
        <fullName evidence="12">Acyl-[acyl-carrier-protein] thioesterase</fullName>
    </recommendedName>
</protein>
<dbReference type="InterPro" id="IPR045023">
    <property type="entry name" value="FATA/B"/>
</dbReference>
<evidence type="ECO:0000256" key="7">
    <source>
        <dbReference type="ARBA" id="ARBA00023160"/>
    </source>
</evidence>
<dbReference type="Pfam" id="PF20791">
    <property type="entry name" value="Acyl-ACP_TE_C"/>
    <property type="match status" value="1"/>
</dbReference>
<evidence type="ECO:0000256" key="6">
    <source>
        <dbReference type="ARBA" id="ARBA00023098"/>
    </source>
</evidence>
<dbReference type="Pfam" id="PF01643">
    <property type="entry name" value="Acyl-ACP_TE"/>
    <property type="match status" value="1"/>
</dbReference>
<feature type="domain" description="Acyl-ACP thioesterase N-terminal hotdog" evidence="8">
    <location>
        <begin position="3"/>
        <end position="131"/>
    </location>
</feature>
<evidence type="ECO:0000313" key="11">
    <source>
        <dbReference type="Proteomes" id="UP000236214"/>
    </source>
</evidence>
<dbReference type="RefSeq" id="WP_103103737.1">
    <property type="nucleotide sequence ID" value="NZ_BDEC01000207.1"/>
</dbReference>
<dbReference type="InterPro" id="IPR029069">
    <property type="entry name" value="HotDog_dom_sf"/>
</dbReference>
<name>A0A2H6CWJ7_TETHA</name>